<sequence length="545" mass="59813">MPSSHQALQASHQALLEGSALSSPSYLTMTAPSKDAETSVAVRKLSIAAEEVREAIEVEHSLTFFQAVKLYPKAIGWSMYFNLGVIMLGDYFPLLCGYSDKRVLILVSKIAFDPQLLGNLYAMPAFQKQFGYPFEDGYIISAAWQTGLGMGNPIGQVVGALAAGYPMEWYGRKKTFNACVFAVAGLIFIHFFARSLPVLLVGELLAGLVLGAFVVIAPAYASEVSPLALRSVSTSYVNLCFVTGQLLGNGVTAATQHMSSHWAYSIPFSLQWFWCVIIIPGMWFAPESPFWLVRQSRLEDAENALVRLSSKKVNVKAALAQIIETDTLERDMEAGSTYYDVFRKINWRRTEIAIGVYTTQVLCGVYLINYATWFFTLAGLDTDQAYDMGIGFMAVGWVSVLLSWYLMQKFGRRVLFGTGLTVLTVIMFLVGILDCVPTRGAVWAKSVMLLIWNFVYNWSVGPVAFAIFCEVSATRVRSKTIAVATAAQALAGIIMTVAIPYLINPDEANLGGKLGFFFGGLLHTLCCASQAKAINLEPNVDPKRT</sequence>
<reference evidence="1" key="1">
    <citation type="submission" date="2022-11" db="EMBL/GenBank/DDBJ databases">
        <title>Genome Sequence of Boeremia exigua.</title>
        <authorList>
            <person name="Buettner E."/>
        </authorList>
    </citation>
    <scope>NUCLEOTIDE SEQUENCE</scope>
    <source>
        <strain evidence="1">CU02</strain>
    </source>
</reference>
<keyword evidence="2" id="KW-1185">Reference proteome</keyword>
<accession>A0ACC2IKZ7</accession>
<evidence type="ECO:0000313" key="1">
    <source>
        <dbReference type="EMBL" id="KAJ8115865.1"/>
    </source>
</evidence>
<proteinExistence type="predicted"/>
<dbReference type="Proteomes" id="UP001153331">
    <property type="component" value="Unassembled WGS sequence"/>
</dbReference>
<comment type="caution">
    <text evidence="1">The sequence shown here is derived from an EMBL/GenBank/DDBJ whole genome shotgun (WGS) entry which is preliminary data.</text>
</comment>
<dbReference type="EMBL" id="JAPHNI010000119">
    <property type="protein sequence ID" value="KAJ8115865.1"/>
    <property type="molecule type" value="Genomic_DNA"/>
</dbReference>
<organism evidence="1 2">
    <name type="scientific">Boeremia exigua</name>
    <dbReference type="NCBI Taxonomy" id="749465"/>
    <lineage>
        <taxon>Eukaryota</taxon>
        <taxon>Fungi</taxon>
        <taxon>Dikarya</taxon>
        <taxon>Ascomycota</taxon>
        <taxon>Pezizomycotina</taxon>
        <taxon>Dothideomycetes</taxon>
        <taxon>Pleosporomycetidae</taxon>
        <taxon>Pleosporales</taxon>
        <taxon>Pleosporineae</taxon>
        <taxon>Didymellaceae</taxon>
        <taxon>Boeremia</taxon>
    </lineage>
</organism>
<evidence type="ECO:0000313" key="2">
    <source>
        <dbReference type="Proteomes" id="UP001153331"/>
    </source>
</evidence>
<name>A0ACC2IKZ7_9PLEO</name>
<gene>
    <name evidence="1" type="ORF">OPT61_g2592</name>
</gene>
<protein>
    <submittedName>
        <fullName evidence="1">Uncharacterized protein</fullName>
    </submittedName>
</protein>